<dbReference type="SUPFAM" id="SSF48452">
    <property type="entry name" value="TPR-like"/>
    <property type="match status" value="1"/>
</dbReference>
<dbReference type="InterPro" id="IPR002625">
    <property type="entry name" value="Smr_dom"/>
</dbReference>
<feature type="repeat" description="PPR" evidence="3">
    <location>
        <begin position="455"/>
        <end position="489"/>
    </location>
</feature>
<proteinExistence type="inferred from homology"/>
<feature type="repeat" description="PPR" evidence="3">
    <location>
        <begin position="280"/>
        <end position="314"/>
    </location>
</feature>
<dbReference type="PROSITE" id="PS50828">
    <property type="entry name" value="SMR"/>
    <property type="match status" value="1"/>
</dbReference>
<evidence type="ECO:0000256" key="3">
    <source>
        <dbReference type="PROSITE-ProRule" id="PRU00708"/>
    </source>
</evidence>
<feature type="region of interest" description="Disordered" evidence="4">
    <location>
        <begin position="85"/>
        <end position="106"/>
    </location>
</feature>
<feature type="region of interest" description="Disordered" evidence="4">
    <location>
        <begin position="1"/>
        <end position="69"/>
    </location>
</feature>
<dbReference type="InterPro" id="IPR002885">
    <property type="entry name" value="PPR_rpt"/>
</dbReference>
<dbReference type="Proteomes" id="UP001161247">
    <property type="component" value="Chromosome 5"/>
</dbReference>
<name>A0AAV1DDA0_OLDCO</name>
<keyword evidence="2" id="KW-0677">Repeat</keyword>
<feature type="repeat" description="PPR" evidence="3">
    <location>
        <begin position="209"/>
        <end position="243"/>
    </location>
</feature>
<protein>
    <submittedName>
        <fullName evidence="6">OLC1v1003662C1</fullName>
    </submittedName>
</protein>
<keyword evidence="7" id="KW-1185">Reference proteome</keyword>
<organism evidence="6 7">
    <name type="scientific">Oldenlandia corymbosa var. corymbosa</name>
    <dbReference type="NCBI Taxonomy" id="529605"/>
    <lineage>
        <taxon>Eukaryota</taxon>
        <taxon>Viridiplantae</taxon>
        <taxon>Streptophyta</taxon>
        <taxon>Embryophyta</taxon>
        <taxon>Tracheophyta</taxon>
        <taxon>Spermatophyta</taxon>
        <taxon>Magnoliopsida</taxon>
        <taxon>eudicotyledons</taxon>
        <taxon>Gunneridae</taxon>
        <taxon>Pentapetalae</taxon>
        <taxon>asterids</taxon>
        <taxon>lamiids</taxon>
        <taxon>Gentianales</taxon>
        <taxon>Rubiaceae</taxon>
        <taxon>Rubioideae</taxon>
        <taxon>Spermacoceae</taxon>
        <taxon>Hedyotis-Oldenlandia complex</taxon>
        <taxon>Oldenlandia</taxon>
    </lineage>
</organism>
<accession>A0AAV1DDA0</accession>
<evidence type="ECO:0000256" key="1">
    <source>
        <dbReference type="ARBA" id="ARBA00007626"/>
    </source>
</evidence>
<evidence type="ECO:0000259" key="5">
    <source>
        <dbReference type="PROSITE" id="PS50828"/>
    </source>
</evidence>
<dbReference type="Pfam" id="PF01535">
    <property type="entry name" value="PPR"/>
    <property type="match status" value="3"/>
</dbReference>
<dbReference type="EMBL" id="OX459122">
    <property type="protein sequence ID" value="CAI9104878.1"/>
    <property type="molecule type" value="Genomic_DNA"/>
</dbReference>
<dbReference type="NCBIfam" id="TIGR00756">
    <property type="entry name" value="PPR"/>
    <property type="match status" value="9"/>
</dbReference>
<feature type="repeat" description="PPR" evidence="3">
    <location>
        <begin position="385"/>
        <end position="419"/>
    </location>
</feature>
<feature type="repeat" description="PPR" evidence="3">
    <location>
        <begin position="350"/>
        <end position="384"/>
    </location>
</feature>
<reference evidence="6" key="1">
    <citation type="submission" date="2023-03" db="EMBL/GenBank/DDBJ databases">
        <authorList>
            <person name="Julca I."/>
        </authorList>
    </citation>
    <scope>NUCLEOTIDE SEQUENCE</scope>
</reference>
<sequence>MASSTPPPHCTLTTSKPYQNHHHNHPHLRPSPSSHPPSSIPRPPQSHRSVSFNRSHVPPPPPAAALSSNPQLAADFSGRRSTRFVSKMHFGRPRTSSASSRHSSAAEDALQQAVRFSGDDSRVDAILLSLQASLSVPDDYAFLLRELGNRGEWSMALRCYEFAVRRLSRRRNEQGKLASTMISTLGRLGKVDLAKGVFDKAVFEGYGSTVYTYSALISAYAKSGYCDDAFRVFATMKDSNLTPNLVTYNALIDACGKGGADFKRASDIFDEMLRNGVHPDRISYNSLLAVCAGAGLWEKAKSLFDEMLRKGIDQDIYTYNTLLDAACNGGHMDAAFDIMAEMSAKHIMPNQISYSTVIRGCHKAGKLDKALNLFHEMKFTGMKLDRVSYNNLLGIYASLGRFEEALTLAQEMESMGINKDVVTYNALIDGFGKQARYDKVKELFAKMKAEGLSPNLLTYSTLISVYSKGGLYKDAMQVYKEFKKHGMKADVVFYSNLIDALCKKGFVESSALLLDEMMEGGIQPNVVTYNSIINAFGWSVGPTDYPLDVGEQPIRPVVSVQDVKVSKPVVKGDDRIIKIFEQLASDEPALREEIKRGQKQDFQCVLKVFQKMHEMEIKPNVVTFSAILNACSRCSSFQEASLLLEELRLFDNHVYGVAHGLLMGNDEKVWRQALSLFDEVKRMDSSTASAFYNALTDMLWHFGQRRGAQLVVLEGKRRQVWESTCTYSCLDLHLMSSGAARAMVHAWLLDIRSFVSEGHELPELVSILTGWGKHSKVVGDGALKRAVEALLTSMGAPFWVAKRNIGRFISTGAGVSSWLKESGTLQVLVLKDDRTYPESSDAVLSDLQPLPL</sequence>
<comment type="similarity">
    <text evidence="1">Belongs to the PPR family. P subfamily.</text>
</comment>
<evidence type="ECO:0000313" key="6">
    <source>
        <dbReference type="EMBL" id="CAI9104878.1"/>
    </source>
</evidence>
<dbReference type="Gene3D" id="3.30.1370.110">
    <property type="match status" value="1"/>
</dbReference>
<dbReference type="Gene3D" id="1.25.40.10">
    <property type="entry name" value="Tetratricopeptide repeat domain"/>
    <property type="match status" value="5"/>
</dbReference>
<dbReference type="PANTHER" id="PTHR47447:SF29">
    <property type="entry name" value="PPR CONTAINING PLANT PROTEIN"/>
    <property type="match status" value="1"/>
</dbReference>
<evidence type="ECO:0000256" key="4">
    <source>
        <dbReference type="SAM" id="MobiDB-lite"/>
    </source>
</evidence>
<dbReference type="SUPFAM" id="SSF160443">
    <property type="entry name" value="SMR domain-like"/>
    <property type="match status" value="1"/>
</dbReference>
<feature type="repeat" description="PPR" evidence="3">
    <location>
        <begin position="315"/>
        <end position="349"/>
    </location>
</feature>
<feature type="repeat" description="PPR" evidence="3">
    <location>
        <begin position="490"/>
        <end position="524"/>
    </location>
</feature>
<dbReference type="Pfam" id="PF13041">
    <property type="entry name" value="PPR_2"/>
    <property type="match status" value="4"/>
</dbReference>
<dbReference type="InterPro" id="IPR036063">
    <property type="entry name" value="Smr_dom_sf"/>
</dbReference>
<feature type="domain" description="Smr" evidence="5">
    <location>
        <begin position="730"/>
        <end position="819"/>
    </location>
</feature>
<feature type="compositionally biased region" description="Pro residues" evidence="4">
    <location>
        <begin position="33"/>
        <end position="44"/>
    </location>
</feature>
<dbReference type="SMART" id="SM00463">
    <property type="entry name" value="SMR"/>
    <property type="match status" value="1"/>
</dbReference>
<dbReference type="PANTHER" id="PTHR47447">
    <property type="entry name" value="OS03G0856100 PROTEIN"/>
    <property type="match status" value="1"/>
</dbReference>
<evidence type="ECO:0000313" key="7">
    <source>
        <dbReference type="Proteomes" id="UP001161247"/>
    </source>
</evidence>
<dbReference type="InterPro" id="IPR011990">
    <property type="entry name" value="TPR-like_helical_dom_sf"/>
</dbReference>
<dbReference type="AlphaFoldDB" id="A0AAV1DDA0"/>
<feature type="repeat" description="PPR" evidence="3">
    <location>
        <begin position="420"/>
        <end position="454"/>
    </location>
</feature>
<evidence type="ECO:0000256" key="2">
    <source>
        <dbReference type="ARBA" id="ARBA00022737"/>
    </source>
</evidence>
<dbReference type="Pfam" id="PF13812">
    <property type="entry name" value="PPR_3"/>
    <property type="match status" value="1"/>
</dbReference>
<gene>
    <name evidence="6" type="ORF">OLC1_LOCUS13702</name>
</gene>
<dbReference type="PROSITE" id="PS51375">
    <property type="entry name" value="PPR"/>
    <property type="match status" value="9"/>
</dbReference>
<feature type="repeat" description="PPR" evidence="3">
    <location>
        <begin position="244"/>
        <end position="279"/>
    </location>
</feature>
<feature type="compositionally biased region" description="Basic residues" evidence="4">
    <location>
        <begin position="19"/>
        <end position="28"/>
    </location>
</feature>